<dbReference type="EMBL" id="JACMSC010000002">
    <property type="protein sequence ID" value="KAG6533812.1"/>
    <property type="molecule type" value="Genomic_DNA"/>
</dbReference>
<keyword evidence="3" id="KW-0862">Zinc</keyword>
<keyword evidence="1" id="KW-0479">Metal-binding</keyword>
<feature type="domain" description="RING-type" evidence="5">
    <location>
        <begin position="194"/>
        <end position="235"/>
    </location>
</feature>
<name>A0A8J5HR92_ZINOF</name>
<comment type="caution">
    <text evidence="6">The sequence shown here is derived from an EMBL/GenBank/DDBJ whole genome shotgun (WGS) entry which is preliminary data.</text>
</comment>
<dbReference type="InterPro" id="IPR013083">
    <property type="entry name" value="Znf_RING/FYVE/PHD"/>
</dbReference>
<dbReference type="Pfam" id="PF13639">
    <property type="entry name" value="zf-RING_2"/>
    <property type="match status" value="1"/>
</dbReference>
<keyword evidence="7" id="KW-1185">Reference proteome</keyword>
<protein>
    <recommendedName>
        <fullName evidence="5">RING-type domain-containing protein</fullName>
    </recommendedName>
</protein>
<evidence type="ECO:0000256" key="4">
    <source>
        <dbReference type="PROSITE-ProRule" id="PRU00175"/>
    </source>
</evidence>
<proteinExistence type="predicted"/>
<sequence>MDTSVAFTEIPGWTADTSGVTLRIKARVVMRIWQPDQDIEPQLISHFCRQTISSSDHVTTEHAHFTIPQPYCHISHHPTWEEQTQRMLSYVAANHVRPTDLDLLSLAFRRYTYAVLGRFPITTLVAVMEFFSVVEIPFTPSASASQLHYSMPRETYEYFFGVEIAQYDSGPRPASPATVERLQMVTTMGEDSSCSICLDDFEGMTQALAMPCGHSFHEGCLKEWLRRRNSCPLCRFSMLPTTE</sequence>
<dbReference type="InterPro" id="IPR001841">
    <property type="entry name" value="Znf_RING"/>
</dbReference>
<evidence type="ECO:0000313" key="7">
    <source>
        <dbReference type="Proteomes" id="UP000734854"/>
    </source>
</evidence>
<gene>
    <name evidence="6" type="ORF">ZIOFF_007690</name>
</gene>
<evidence type="ECO:0000256" key="2">
    <source>
        <dbReference type="ARBA" id="ARBA00022771"/>
    </source>
</evidence>
<dbReference type="SUPFAM" id="SSF57850">
    <property type="entry name" value="RING/U-box"/>
    <property type="match status" value="1"/>
</dbReference>
<dbReference type="GO" id="GO:0008270">
    <property type="term" value="F:zinc ion binding"/>
    <property type="evidence" value="ECO:0007669"/>
    <property type="project" value="UniProtKB-KW"/>
</dbReference>
<dbReference type="AlphaFoldDB" id="A0A8J5HR92"/>
<dbReference type="Proteomes" id="UP000734854">
    <property type="component" value="Unassembled WGS sequence"/>
</dbReference>
<dbReference type="PROSITE" id="PS50089">
    <property type="entry name" value="ZF_RING_2"/>
    <property type="match status" value="1"/>
</dbReference>
<dbReference type="InterPro" id="IPR011016">
    <property type="entry name" value="Znf_RING-CH"/>
</dbReference>
<evidence type="ECO:0000313" key="6">
    <source>
        <dbReference type="EMBL" id="KAG6533812.1"/>
    </source>
</evidence>
<dbReference type="PANTHER" id="PTHR15710">
    <property type="entry name" value="E3 UBIQUITIN-PROTEIN LIGASE PRAJA"/>
    <property type="match status" value="1"/>
</dbReference>
<keyword evidence="2 4" id="KW-0863">Zinc-finger</keyword>
<evidence type="ECO:0000256" key="3">
    <source>
        <dbReference type="ARBA" id="ARBA00022833"/>
    </source>
</evidence>
<accession>A0A8J5HR92</accession>
<organism evidence="6 7">
    <name type="scientific">Zingiber officinale</name>
    <name type="common">Ginger</name>
    <name type="synonym">Amomum zingiber</name>
    <dbReference type="NCBI Taxonomy" id="94328"/>
    <lineage>
        <taxon>Eukaryota</taxon>
        <taxon>Viridiplantae</taxon>
        <taxon>Streptophyta</taxon>
        <taxon>Embryophyta</taxon>
        <taxon>Tracheophyta</taxon>
        <taxon>Spermatophyta</taxon>
        <taxon>Magnoliopsida</taxon>
        <taxon>Liliopsida</taxon>
        <taxon>Zingiberales</taxon>
        <taxon>Zingiberaceae</taxon>
        <taxon>Zingiber</taxon>
    </lineage>
</organism>
<dbReference type="Gene3D" id="3.30.40.10">
    <property type="entry name" value="Zinc/RING finger domain, C3HC4 (zinc finger)"/>
    <property type="match status" value="1"/>
</dbReference>
<reference evidence="6 7" key="1">
    <citation type="submission" date="2020-08" db="EMBL/GenBank/DDBJ databases">
        <title>Plant Genome Project.</title>
        <authorList>
            <person name="Zhang R.-G."/>
        </authorList>
    </citation>
    <scope>NUCLEOTIDE SEQUENCE [LARGE SCALE GENOMIC DNA]</scope>
    <source>
        <tissue evidence="6">Rhizome</tissue>
    </source>
</reference>
<dbReference type="SMART" id="SM00744">
    <property type="entry name" value="RINGv"/>
    <property type="match status" value="1"/>
</dbReference>
<evidence type="ECO:0000259" key="5">
    <source>
        <dbReference type="PROSITE" id="PS50089"/>
    </source>
</evidence>
<evidence type="ECO:0000256" key="1">
    <source>
        <dbReference type="ARBA" id="ARBA00022723"/>
    </source>
</evidence>
<dbReference type="SMART" id="SM00184">
    <property type="entry name" value="RING"/>
    <property type="match status" value="1"/>
</dbReference>